<protein>
    <recommendedName>
        <fullName evidence="5 11">Dihydrolipoyllysine-residue succinyltransferase component of 2-oxoglutarate dehydrogenase complex</fullName>
        <ecNumber evidence="4 11">2.3.1.61</ecNumber>
    </recommendedName>
    <alternativeName>
        <fullName evidence="11">2-oxoglutarate dehydrogenase complex component E2</fullName>
    </alternativeName>
</protein>
<dbReference type="PROSITE" id="PS00189">
    <property type="entry name" value="LIPOYL"/>
    <property type="match status" value="1"/>
</dbReference>
<feature type="domain" description="Lipoyl-binding" evidence="13">
    <location>
        <begin position="2"/>
        <end position="77"/>
    </location>
</feature>
<comment type="cofactor">
    <cofactor evidence="11">
        <name>(R)-lipoate</name>
        <dbReference type="ChEBI" id="CHEBI:83088"/>
    </cofactor>
    <text evidence="11">Binds 1 lipoyl cofactor covalently.</text>
</comment>
<evidence type="ECO:0000313" key="15">
    <source>
        <dbReference type="EMBL" id="MBE4749581.1"/>
    </source>
</evidence>
<keyword evidence="16" id="KW-1185">Reference proteome</keyword>
<evidence type="ECO:0000259" key="14">
    <source>
        <dbReference type="PROSITE" id="PS51826"/>
    </source>
</evidence>
<comment type="pathway">
    <text evidence="2 11">Amino-acid degradation; L-lysine degradation via saccharopine pathway; glutaryl-CoA from L-lysine: step 6/6.</text>
</comment>
<dbReference type="InterPro" id="IPR000089">
    <property type="entry name" value="Biotin_lipoyl"/>
</dbReference>
<dbReference type="CDD" id="cd06849">
    <property type="entry name" value="lipoyl_domain"/>
    <property type="match status" value="1"/>
</dbReference>
<evidence type="ECO:0000259" key="13">
    <source>
        <dbReference type="PROSITE" id="PS50968"/>
    </source>
</evidence>
<dbReference type="EC" id="2.3.1.61" evidence="4 11"/>
<dbReference type="SUPFAM" id="SSF52777">
    <property type="entry name" value="CoA-dependent acyltransferases"/>
    <property type="match status" value="1"/>
</dbReference>
<keyword evidence="6 11" id="KW-0816">Tricarboxylic acid cycle</keyword>
<dbReference type="InterPro" id="IPR036625">
    <property type="entry name" value="E3-bd_dom_sf"/>
</dbReference>
<evidence type="ECO:0000313" key="16">
    <source>
        <dbReference type="Proteomes" id="UP001516472"/>
    </source>
</evidence>
<evidence type="ECO:0000256" key="4">
    <source>
        <dbReference type="ARBA" id="ARBA00012945"/>
    </source>
</evidence>
<feature type="compositionally biased region" description="Pro residues" evidence="12">
    <location>
        <begin position="164"/>
        <end position="175"/>
    </location>
</feature>
<dbReference type="InterPro" id="IPR011053">
    <property type="entry name" value="Single_hybrid_motif"/>
</dbReference>
<dbReference type="Proteomes" id="UP001516472">
    <property type="component" value="Unassembled WGS sequence"/>
</dbReference>
<evidence type="ECO:0000256" key="2">
    <source>
        <dbReference type="ARBA" id="ARBA00005145"/>
    </source>
</evidence>
<name>A0ABR9PNT5_9BACT</name>
<evidence type="ECO:0000256" key="8">
    <source>
        <dbReference type="ARBA" id="ARBA00022823"/>
    </source>
</evidence>
<feature type="region of interest" description="Disordered" evidence="12">
    <location>
        <begin position="124"/>
        <end position="143"/>
    </location>
</feature>
<evidence type="ECO:0000256" key="6">
    <source>
        <dbReference type="ARBA" id="ARBA00022532"/>
    </source>
</evidence>
<dbReference type="InterPro" id="IPR001078">
    <property type="entry name" value="2-oxoacid_DH_actylTfrase"/>
</dbReference>
<dbReference type="InterPro" id="IPR004167">
    <property type="entry name" value="PSBD"/>
</dbReference>
<evidence type="ECO:0000256" key="9">
    <source>
        <dbReference type="ARBA" id="ARBA00023315"/>
    </source>
</evidence>
<feature type="region of interest" description="Disordered" evidence="12">
    <location>
        <begin position="156"/>
        <end position="184"/>
    </location>
</feature>
<dbReference type="Gene3D" id="2.40.50.100">
    <property type="match status" value="1"/>
</dbReference>
<accession>A0ABR9PNT5</accession>
<dbReference type="Pfam" id="PF02817">
    <property type="entry name" value="E3_binding"/>
    <property type="match status" value="1"/>
</dbReference>
<organism evidence="15 16">
    <name type="scientific">Corallococcus soli</name>
    <dbReference type="NCBI Taxonomy" id="2710757"/>
    <lineage>
        <taxon>Bacteria</taxon>
        <taxon>Pseudomonadati</taxon>
        <taxon>Myxococcota</taxon>
        <taxon>Myxococcia</taxon>
        <taxon>Myxococcales</taxon>
        <taxon>Cystobacterineae</taxon>
        <taxon>Myxococcaceae</taxon>
        <taxon>Corallococcus</taxon>
    </lineage>
</organism>
<comment type="function">
    <text evidence="1 11">E2 component of the 2-oxoglutarate dehydrogenase (OGDH) complex which catalyzes the second step in the conversion of 2-oxoglutarate to succinyl-CoA and CO(2).</text>
</comment>
<evidence type="ECO:0000256" key="7">
    <source>
        <dbReference type="ARBA" id="ARBA00022679"/>
    </source>
</evidence>
<dbReference type="NCBIfam" id="TIGR01347">
    <property type="entry name" value="sucB"/>
    <property type="match status" value="1"/>
</dbReference>
<reference evidence="15 16" key="1">
    <citation type="submission" date="2020-02" db="EMBL/GenBank/DDBJ databases">
        <authorList>
            <person name="Babadi Z.K."/>
            <person name="Risdian C."/>
            <person name="Ebrahimipour G.H."/>
            <person name="Wink J."/>
        </authorList>
    </citation>
    <scope>NUCLEOTIDE SEQUENCE [LARGE SCALE GENOMIC DNA]</scope>
    <source>
        <strain evidence="15 16">ZKHCc1 1396</strain>
    </source>
</reference>
<dbReference type="GO" id="GO:0004149">
    <property type="term" value="F:dihydrolipoyllysine-residue succinyltransferase activity"/>
    <property type="evidence" value="ECO:0007669"/>
    <property type="project" value="UniProtKB-EC"/>
</dbReference>
<sequence>MAVELKVPPLGESITEAVVGKWNKKQGDTVAADEPLVVLETDKVTIDVPSPAAGSIASIAFKEGDKVRVGEVLGTIEAGGAGAAAASPAQAAATPAPAQAAAPVQAAPAAAAGDARITPTARKMAEENQVDVGQLKGSGTGGRIVKEDVLGQLNRPAAPTQAPSAPPPPAAPSGPRPNAAREERVRMTPLRKRVAERLLQAQSNAALLTTFNEVDMGEVMALRKKYNEKFQAKHGVKLGFMSFFIRASVEALKAFPQINAEIDGEDVIFKHYYDIGVAVSGSRGLVVPVVRDANKLSLAELEKTVGDYGGRARNDKLTLTDLQGGTFTITNGGIFGSMLSTPILNPPQTGILGMHNIVDRPVARDGQVVIRPIMYIALTYDHRLVDGREAVQFLVRVKECIEDPERLLLDI</sequence>
<evidence type="ECO:0000256" key="3">
    <source>
        <dbReference type="ARBA" id="ARBA00007317"/>
    </source>
</evidence>
<evidence type="ECO:0000256" key="10">
    <source>
        <dbReference type="ARBA" id="ARBA00052761"/>
    </source>
</evidence>
<dbReference type="Pfam" id="PF00198">
    <property type="entry name" value="2-oxoacid_dh"/>
    <property type="match status" value="1"/>
</dbReference>
<dbReference type="PROSITE" id="PS51826">
    <property type="entry name" value="PSBD"/>
    <property type="match status" value="1"/>
</dbReference>
<evidence type="ECO:0000256" key="12">
    <source>
        <dbReference type="SAM" id="MobiDB-lite"/>
    </source>
</evidence>
<comment type="similarity">
    <text evidence="3 11">Belongs to the 2-oxoacid dehydrogenase family.</text>
</comment>
<comment type="catalytic activity">
    <reaction evidence="10 11">
        <text>N(6)-[(R)-dihydrolipoyl]-L-lysyl-[protein] + succinyl-CoA = N(6)-[(R)-S(8)-succinyldihydrolipoyl]-L-lysyl-[protein] + CoA</text>
        <dbReference type="Rhea" id="RHEA:15213"/>
        <dbReference type="Rhea" id="RHEA-COMP:10475"/>
        <dbReference type="Rhea" id="RHEA-COMP:20092"/>
        <dbReference type="ChEBI" id="CHEBI:57287"/>
        <dbReference type="ChEBI" id="CHEBI:57292"/>
        <dbReference type="ChEBI" id="CHEBI:83100"/>
        <dbReference type="ChEBI" id="CHEBI:83120"/>
        <dbReference type="EC" id="2.3.1.61"/>
    </reaction>
</comment>
<dbReference type="InterPro" id="IPR003016">
    <property type="entry name" value="2-oxoA_DH_lipoyl-BS"/>
</dbReference>
<dbReference type="NCBIfam" id="NF004309">
    <property type="entry name" value="PRK05704.1"/>
    <property type="match status" value="1"/>
</dbReference>
<keyword evidence="7 11" id="KW-0808">Transferase</keyword>
<keyword evidence="9 11" id="KW-0012">Acyltransferase</keyword>
<feature type="domain" description="Peripheral subunit-binding (PSBD)" evidence="14">
    <location>
        <begin position="116"/>
        <end position="153"/>
    </location>
</feature>
<dbReference type="InterPro" id="IPR050537">
    <property type="entry name" value="2-oxoacid_dehydrogenase"/>
</dbReference>
<dbReference type="InterPro" id="IPR023213">
    <property type="entry name" value="CAT-like_dom_sf"/>
</dbReference>
<evidence type="ECO:0000256" key="5">
    <source>
        <dbReference type="ARBA" id="ARBA00019511"/>
    </source>
</evidence>
<dbReference type="SUPFAM" id="SSF47005">
    <property type="entry name" value="Peripheral subunit-binding domain of 2-oxo acid dehydrogenase complex"/>
    <property type="match status" value="1"/>
</dbReference>
<evidence type="ECO:0000256" key="11">
    <source>
        <dbReference type="RuleBase" id="RU361138"/>
    </source>
</evidence>
<dbReference type="PANTHER" id="PTHR43416:SF5">
    <property type="entry name" value="DIHYDROLIPOYLLYSINE-RESIDUE SUCCINYLTRANSFERASE COMPONENT OF 2-OXOGLUTARATE DEHYDROGENASE COMPLEX, MITOCHONDRIAL"/>
    <property type="match status" value="1"/>
</dbReference>
<dbReference type="InterPro" id="IPR006255">
    <property type="entry name" value="SucB"/>
</dbReference>
<dbReference type="Pfam" id="PF00364">
    <property type="entry name" value="Biotin_lipoyl"/>
    <property type="match status" value="1"/>
</dbReference>
<dbReference type="EMBL" id="JAAIYO010000004">
    <property type="protein sequence ID" value="MBE4749581.1"/>
    <property type="molecule type" value="Genomic_DNA"/>
</dbReference>
<dbReference type="SUPFAM" id="SSF51230">
    <property type="entry name" value="Single hybrid motif"/>
    <property type="match status" value="1"/>
</dbReference>
<dbReference type="PANTHER" id="PTHR43416">
    <property type="entry name" value="DIHYDROLIPOYLLYSINE-RESIDUE SUCCINYLTRANSFERASE COMPONENT OF 2-OXOGLUTARATE DEHYDROGENASE COMPLEX, MITOCHONDRIAL-RELATED"/>
    <property type="match status" value="1"/>
</dbReference>
<keyword evidence="8 11" id="KW-0450">Lipoyl</keyword>
<gene>
    <name evidence="15" type="primary">odhB</name>
    <name evidence="15" type="ORF">G4177_15565</name>
</gene>
<proteinExistence type="inferred from homology"/>
<dbReference type="RefSeq" id="WP_193349000.1">
    <property type="nucleotide sequence ID" value="NZ_JAAIYO010000004.1"/>
</dbReference>
<dbReference type="Gene3D" id="3.30.559.10">
    <property type="entry name" value="Chloramphenicol acetyltransferase-like domain"/>
    <property type="match status" value="1"/>
</dbReference>
<evidence type="ECO:0000256" key="1">
    <source>
        <dbReference type="ARBA" id="ARBA00004052"/>
    </source>
</evidence>
<dbReference type="Gene3D" id="4.10.320.10">
    <property type="entry name" value="E3-binding domain"/>
    <property type="match status" value="1"/>
</dbReference>
<comment type="caution">
    <text evidence="15">The sequence shown here is derived from an EMBL/GenBank/DDBJ whole genome shotgun (WGS) entry which is preliminary data.</text>
</comment>
<dbReference type="PROSITE" id="PS50968">
    <property type="entry name" value="BIOTINYL_LIPOYL"/>
    <property type="match status" value="1"/>
</dbReference>